<feature type="transmembrane region" description="Helical" evidence="2">
    <location>
        <begin position="67"/>
        <end position="87"/>
    </location>
</feature>
<dbReference type="EMBL" id="JACCHL010000001">
    <property type="protein sequence ID" value="NYH52986.1"/>
    <property type="molecule type" value="Genomic_DNA"/>
</dbReference>
<organism evidence="3 4">
    <name type="scientific">Nocardiopsis sinuspersici</name>
    <dbReference type="NCBI Taxonomy" id="501010"/>
    <lineage>
        <taxon>Bacteria</taxon>
        <taxon>Bacillati</taxon>
        <taxon>Actinomycetota</taxon>
        <taxon>Actinomycetes</taxon>
        <taxon>Streptosporangiales</taxon>
        <taxon>Nocardiopsidaceae</taxon>
        <taxon>Nocardiopsis</taxon>
    </lineage>
</organism>
<dbReference type="AlphaFoldDB" id="A0A7Y9XBY4"/>
<feature type="transmembrane region" description="Helical" evidence="2">
    <location>
        <begin position="99"/>
        <end position="120"/>
    </location>
</feature>
<dbReference type="Proteomes" id="UP000584931">
    <property type="component" value="Unassembled WGS sequence"/>
</dbReference>
<dbReference type="RefSeq" id="WP_337797866.1">
    <property type="nucleotide sequence ID" value="NZ_JACCHL010000001.1"/>
</dbReference>
<evidence type="ECO:0000256" key="2">
    <source>
        <dbReference type="SAM" id="Phobius"/>
    </source>
</evidence>
<keyword evidence="2" id="KW-0472">Membrane</keyword>
<comment type="caution">
    <text evidence="3">The sequence shown here is derived from an EMBL/GenBank/DDBJ whole genome shotgun (WGS) entry which is preliminary data.</text>
</comment>
<feature type="compositionally biased region" description="Basic residues" evidence="1">
    <location>
        <begin position="179"/>
        <end position="193"/>
    </location>
</feature>
<keyword evidence="2" id="KW-0812">Transmembrane</keyword>
<reference evidence="3 4" key="1">
    <citation type="submission" date="2020-07" db="EMBL/GenBank/DDBJ databases">
        <title>Sequencing the genomes of 1000 actinobacteria strains.</title>
        <authorList>
            <person name="Klenk H.-P."/>
        </authorList>
    </citation>
    <scope>NUCLEOTIDE SEQUENCE [LARGE SCALE GENOMIC DNA]</scope>
    <source>
        <strain evidence="3 4">DSM 45278</strain>
    </source>
</reference>
<proteinExistence type="predicted"/>
<evidence type="ECO:0000313" key="4">
    <source>
        <dbReference type="Proteomes" id="UP000584931"/>
    </source>
</evidence>
<evidence type="ECO:0008006" key="5">
    <source>
        <dbReference type="Google" id="ProtNLM"/>
    </source>
</evidence>
<accession>A0A7Y9XBY4</accession>
<sequence length="244" mass="27055">MTRKPDSPPKRPWIRGVVRGATGAMAMTGMRQAEVGLGFVKRTPPDAILKEGVPAVLKSVPKNRRKAAVELAHWGYGATAGALFTLLPRRLRRSWLAGPVYGVMAWGAFELVIAPALGLAHARKSRPQERAALLADHVVFGFVIGEPPEAEVAGTVGPEDARGGGDTEDTGDERGGGKRERRKHRERRRHGERRVRGERRQHGERRESGERGERRGRGEGGERSKHRERRGRGERREGGERRRS</sequence>
<evidence type="ECO:0000256" key="1">
    <source>
        <dbReference type="SAM" id="MobiDB-lite"/>
    </source>
</evidence>
<evidence type="ECO:0000313" key="3">
    <source>
        <dbReference type="EMBL" id="NYH52986.1"/>
    </source>
</evidence>
<feature type="compositionally biased region" description="Basic and acidic residues" evidence="1">
    <location>
        <begin position="234"/>
        <end position="244"/>
    </location>
</feature>
<name>A0A7Y9XBY4_9ACTN</name>
<feature type="compositionally biased region" description="Basic and acidic residues" evidence="1">
    <location>
        <begin position="194"/>
        <end position="225"/>
    </location>
</feature>
<feature type="region of interest" description="Disordered" evidence="1">
    <location>
        <begin position="150"/>
        <end position="244"/>
    </location>
</feature>
<protein>
    <recommendedName>
        <fullName evidence="5">DUF1440 domain-containing protein</fullName>
    </recommendedName>
</protein>
<keyword evidence="2" id="KW-1133">Transmembrane helix</keyword>
<gene>
    <name evidence="3" type="ORF">HNR06_002575</name>
</gene>